<name>A0A498HIC5_MALDO</name>
<dbReference type="SUPFAM" id="SSF53474">
    <property type="entry name" value="alpha/beta-Hydrolases"/>
    <property type="match status" value="2"/>
</dbReference>
<dbReference type="Proteomes" id="UP000290289">
    <property type="component" value="Chromosome 17"/>
</dbReference>
<dbReference type="PRINTS" id="PR00412">
    <property type="entry name" value="EPOXHYDRLASE"/>
</dbReference>
<feature type="domain" description="AB hydrolase-1" evidence="3">
    <location>
        <begin position="27"/>
        <end position="144"/>
    </location>
</feature>
<evidence type="ECO:0000256" key="2">
    <source>
        <dbReference type="ARBA" id="ARBA00038334"/>
    </source>
</evidence>
<dbReference type="Pfam" id="PF00561">
    <property type="entry name" value="Abhydrolase_1"/>
    <property type="match status" value="2"/>
</dbReference>
<keyword evidence="5" id="KW-1185">Reference proteome</keyword>
<sequence>MENIEHKHVEVRGLKLHVAEIGSGPKAVVFLHGFPEIWYTWRHQLVALANKGYRAIAIDFRGYGLSEQPADPEKDTFIDLVHDVVALLDSLAINKAFLIGKDFGALPAYLVAALHPERVSGVVTLGIPFSLPGPSAVQNHLLPEVFYISRWQEPGRAEADFGRFDVKTVIRNIYILFSRSEIPTAAPDQEIMDLFDPATPLPPGLSEEDLDVYASLYEKSGFRYPLRVPYRTLAVDCGITDPKVSAPSLLIVGEKDYVLKFPGMEDYIRTGAVKHFVPDLDITFIEDGSHFMHEQLAEKESLSGSHGTDPAQTCASPKVVLFLHGFPEIWYTWRHQMVAVADKGYRAISIDFRGFGLSEQPAEPGKATWKDLVDDVVDLLDSVSINKVVLVGKDFGALPAYLTPALHPERVAGMITVGVPFLNPANSPVRFDLLPEGFYMSRWKEPGRAEADFGRFDVKTVIRNIYILFSGSELQVAAPDQEIMDLVDPATPLPPWFSEEDLAVYASLYENSGFRYPIQVTYQSRTKVVDYGLSSHPKVPAPSLLIMGEKDYFLKFPGVEDYLRTGAVKHFVPDLDIAYIAEGSHFVHEQFPDQVNQLIISFLEKHGI</sequence>
<evidence type="ECO:0000313" key="5">
    <source>
        <dbReference type="Proteomes" id="UP000290289"/>
    </source>
</evidence>
<dbReference type="AlphaFoldDB" id="A0A498HIC5"/>
<dbReference type="PRINTS" id="PR00111">
    <property type="entry name" value="ABHYDROLASE"/>
</dbReference>
<protein>
    <recommendedName>
        <fullName evidence="3">AB hydrolase-1 domain-containing protein</fullName>
    </recommendedName>
</protein>
<evidence type="ECO:0000256" key="1">
    <source>
        <dbReference type="ARBA" id="ARBA00022801"/>
    </source>
</evidence>
<evidence type="ECO:0000259" key="3">
    <source>
        <dbReference type="Pfam" id="PF00561"/>
    </source>
</evidence>
<gene>
    <name evidence="4" type="ORF">DVH24_031006</name>
</gene>
<dbReference type="InterPro" id="IPR029058">
    <property type="entry name" value="AB_hydrolase_fold"/>
</dbReference>
<dbReference type="InterPro" id="IPR000639">
    <property type="entry name" value="Epox_hydrolase-like"/>
</dbReference>
<accession>A0A498HIC5</accession>
<feature type="domain" description="AB hydrolase-1" evidence="3">
    <location>
        <begin position="319"/>
        <end position="427"/>
    </location>
</feature>
<dbReference type="EMBL" id="RDQH01000343">
    <property type="protein sequence ID" value="RXH68673.1"/>
    <property type="molecule type" value="Genomic_DNA"/>
</dbReference>
<proteinExistence type="inferred from homology"/>
<dbReference type="PANTHER" id="PTHR43329">
    <property type="entry name" value="EPOXIDE HYDROLASE"/>
    <property type="match status" value="1"/>
</dbReference>
<comment type="caution">
    <text evidence="4">The sequence shown here is derived from an EMBL/GenBank/DDBJ whole genome shotgun (WGS) entry which is preliminary data.</text>
</comment>
<dbReference type="GO" id="GO:0016787">
    <property type="term" value="F:hydrolase activity"/>
    <property type="evidence" value="ECO:0007669"/>
    <property type="project" value="UniProtKB-KW"/>
</dbReference>
<evidence type="ECO:0000313" key="4">
    <source>
        <dbReference type="EMBL" id="RXH68673.1"/>
    </source>
</evidence>
<reference evidence="4 5" key="1">
    <citation type="submission" date="2018-10" db="EMBL/GenBank/DDBJ databases">
        <title>A high-quality apple genome assembly.</title>
        <authorList>
            <person name="Hu J."/>
        </authorList>
    </citation>
    <scope>NUCLEOTIDE SEQUENCE [LARGE SCALE GENOMIC DNA]</scope>
    <source>
        <strain evidence="5">cv. HFTH1</strain>
        <tissue evidence="4">Young leaf</tissue>
    </source>
</reference>
<organism evidence="4 5">
    <name type="scientific">Malus domestica</name>
    <name type="common">Apple</name>
    <name type="synonym">Pyrus malus</name>
    <dbReference type="NCBI Taxonomy" id="3750"/>
    <lineage>
        <taxon>Eukaryota</taxon>
        <taxon>Viridiplantae</taxon>
        <taxon>Streptophyta</taxon>
        <taxon>Embryophyta</taxon>
        <taxon>Tracheophyta</taxon>
        <taxon>Spermatophyta</taxon>
        <taxon>Magnoliopsida</taxon>
        <taxon>eudicotyledons</taxon>
        <taxon>Gunneridae</taxon>
        <taxon>Pentapetalae</taxon>
        <taxon>rosids</taxon>
        <taxon>fabids</taxon>
        <taxon>Rosales</taxon>
        <taxon>Rosaceae</taxon>
        <taxon>Amygdaloideae</taxon>
        <taxon>Maleae</taxon>
        <taxon>Malus</taxon>
    </lineage>
</organism>
<dbReference type="InterPro" id="IPR000073">
    <property type="entry name" value="AB_hydrolase_1"/>
</dbReference>
<keyword evidence="1" id="KW-0378">Hydrolase</keyword>
<dbReference type="STRING" id="3750.A0A498HIC5"/>
<comment type="similarity">
    <text evidence="2">Belongs to the AB hydrolase superfamily. Epoxide hydrolase family.</text>
</comment>
<dbReference type="Gene3D" id="3.40.50.1820">
    <property type="entry name" value="alpha/beta hydrolase"/>
    <property type="match status" value="2"/>
</dbReference>